<protein>
    <submittedName>
        <fullName evidence="1">Uncharacterized protein</fullName>
    </submittedName>
</protein>
<dbReference type="EMBL" id="JBHRTK010000001">
    <property type="protein sequence ID" value="MFC3204675.1"/>
    <property type="molecule type" value="Genomic_DNA"/>
</dbReference>
<gene>
    <name evidence="1" type="ORF">ACFOHJ_00385</name>
</gene>
<comment type="caution">
    <text evidence="1">The sequence shown here is derived from an EMBL/GenBank/DDBJ whole genome shotgun (WGS) entry which is preliminary data.</text>
</comment>
<name>A0ABV7K2N0_9HYPH</name>
<organism evidence="1 2">
    <name type="scientific">Aquamicrobium soli</name>
    <dbReference type="NCBI Taxonomy" id="1811518"/>
    <lineage>
        <taxon>Bacteria</taxon>
        <taxon>Pseudomonadati</taxon>
        <taxon>Pseudomonadota</taxon>
        <taxon>Alphaproteobacteria</taxon>
        <taxon>Hyphomicrobiales</taxon>
        <taxon>Phyllobacteriaceae</taxon>
        <taxon>Aquamicrobium</taxon>
    </lineage>
</organism>
<accession>A0ABV7K2N0</accession>
<evidence type="ECO:0000313" key="1">
    <source>
        <dbReference type="EMBL" id="MFC3204675.1"/>
    </source>
</evidence>
<reference evidence="2" key="1">
    <citation type="journal article" date="2019" name="Int. J. Syst. Evol. Microbiol.">
        <title>The Global Catalogue of Microorganisms (GCM) 10K type strain sequencing project: providing services to taxonomists for standard genome sequencing and annotation.</title>
        <authorList>
            <consortium name="The Broad Institute Genomics Platform"/>
            <consortium name="The Broad Institute Genome Sequencing Center for Infectious Disease"/>
            <person name="Wu L."/>
            <person name="Ma J."/>
        </authorList>
    </citation>
    <scope>NUCLEOTIDE SEQUENCE [LARGE SCALE GENOMIC DNA]</scope>
    <source>
        <strain evidence="2">KCTC 52165</strain>
    </source>
</reference>
<keyword evidence="2" id="KW-1185">Reference proteome</keyword>
<sequence>MNTTKGQLKAAPEFKYEGALVKSRTALAVVRLVYNFTGLVGPVSLEAGADML</sequence>
<proteinExistence type="predicted"/>
<dbReference type="RefSeq" id="WP_378217383.1">
    <property type="nucleotide sequence ID" value="NZ_JBHRTK010000001.1"/>
</dbReference>
<dbReference type="Proteomes" id="UP001595583">
    <property type="component" value="Unassembled WGS sequence"/>
</dbReference>
<evidence type="ECO:0000313" key="2">
    <source>
        <dbReference type="Proteomes" id="UP001595583"/>
    </source>
</evidence>